<evidence type="ECO:0000313" key="10">
    <source>
        <dbReference type="Proteomes" id="UP000603453"/>
    </source>
</evidence>
<feature type="domain" description="GATA-type" evidence="8">
    <location>
        <begin position="89"/>
        <end position="118"/>
    </location>
</feature>
<dbReference type="InterPro" id="IPR013088">
    <property type="entry name" value="Znf_NHR/GATA"/>
</dbReference>
<organism evidence="9 10">
    <name type="scientific">Mucor saturninus</name>
    <dbReference type="NCBI Taxonomy" id="64648"/>
    <lineage>
        <taxon>Eukaryota</taxon>
        <taxon>Fungi</taxon>
        <taxon>Fungi incertae sedis</taxon>
        <taxon>Mucoromycota</taxon>
        <taxon>Mucoromycotina</taxon>
        <taxon>Mucoromycetes</taxon>
        <taxon>Mucorales</taxon>
        <taxon>Mucorineae</taxon>
        <taxon>Mucoraceae</taxon>
        <taxon>Mucor</taxon>
    </lineage>
</organism>
<dbReference type="GO" id="GO:0008270">
    <property type="term" value="F:zinc ion binding"/>
    <property type="evidence" value="ECO:0007669"/>
    <property type="project" value="UniProtKB-KW"/>
</dbReference>
<dbReference type="EMBL" id="JAEPRD010000022">
    <property type="protein sequence ID" value="KAG2207884.1"/>
    <property type="molecule type" value="Genomic_DNA"/>
</dbReference>
<keyword evidence="2 6" id="KW-0863">Zinc-finger</keyword>
<keyword evidence="4" id="KW-0805">Transcription regulation</keyword>
<evidence type="ECO:0000259" key="8">
    <source>
        <dbReference type="PROSITE" id="PS50114"/>
    </source>
</evidence>
<evidence type="ECO:0000256" key="2">
    <source>
        <dbReference type="ARBA" id="ARBA00022771"/>
    </source>
</evidence>
<dbReference type="SUPFAM" id="SSF57716">
    <property type="entry name" value="Glucocorticoid receptor-like (DNA-binding domain)"/>
    <property type="match status" value="1"/>
</dbReference>
<dbReference type="InterPro" id="IPR000679">
    <property type="entry name" value="Znf_GATA"/>
</dbReference>
<evidence type="ECO:0000256" key="3">
    <source>
        <dbReference type="ARBA" id="ARBA00022833"/>
    </source>
</evidence>
<keyword evidence="5" id="KW-0804">Transcription</keyword>
<sequence>MSLAPETAVAPPPASVMDPYPKPRLPPVNNTSHASSSFQKFRLQQEVELESQPSSVEKKRRVLFHEQEKTSLTITTSLQQGNGGAVKVCARCRTSHSPEWRRGPDGHKTLCNACGLRYSRFRTKQWRKTTK</sequence>
<keyword evidence="3" id="KW-0862">Zinc</keyword>
<comment type="caution">
    <text evidence="9">The sequence shown here is derived from an EMBL/GenBank/DDBJ whole genome shotgun (WGS) entry which is preliminary data.</text>
</comment>
<evidence type="ECO:0000256" key="5">
    <source>
        <dbReference type="ARBA" id="ARBA00023163"/>
    </source>
</evidence>
<dbReference type="PROSITE" id="PS50114">
    <property type="entry name" value="GATA_ZN_FINGER_2"/>
    <property type="match status" value="1"/>
</dbReference>
<accession>A0A8H7RAS9</accession>
<feature type="compositionally biased region" description="Polar residues" evidence="7">
    <location>
        <begin position="28"/>
        <end position="37"/>
    </location>
</feature>
<evidence type="ECO:0000256" key="4">
    <source>
        <dbReference type="ARBA" id="ARBA00023015"/>
    </source>
</evidence>
<dbReference type="Pfam" id="PF00320">
    <property type="entry name" value="GATA"/>
    <property type="match status" value="1"/>
</dbReference>
<dbReference type="PANTHER" id="PTHR47172">
    <property type="entry name" value="OS01G0976800 PROTEIN"/>
    <property type="match status" value="1"/>
</dbReference>
<dbReference type="Gene3D" id="3.30.50.10">
    <property type="entry name" value="Erythroid Transcription Factor GATA-1, subunit A"/>
    <property type="match status" value="1"/>
</dbReference>
<dbReference type="CDD" id="cd00202">
    <property type="entry name" value="ZnF_GATA"/>
    <property type="match status" value="1"/>
</dbReference>
<keyword evidence="1" id="KW-0479">Metal-binding</keyword>
<reference evidence="9" key="1">
    <citation type="submission" date="2020-12" db="EMBL/GenBank/DDBJ databases">
        <title>Metabolic potential, ecology and presence of endohyphal bacteria is reflected in genomic diversity of Mucoromycotina.</title>
        <authorList>
            <person name="Muszewska A."/>
            <person name="Okrasinska A."/>
            <person name="Steczkiewicz K."/>
            <person name="Drgas O."/>
            <person name="Orlowska M."/>
            <person name="Perlinska-Lenart U."/>
            <person name="Aleksandrzak-Piekarczyk T."/>
            <person name="Szatraj K."/>
            <person name="Zielenkiewicz U."/>
            <person name="Pilsyk S."/>
            <person name="Malc E."/>
            <person name="Mieczkowski P."/>
            <person name="Kruszewska J.S."/>
            <person name="Biernat P."/>
            <person name="Pawlowska J."/>
        </authorList>
    </citation>
    <scope>NUCLEOTIDE SEQUENCE</scope>
    <source>
        <strain evidence="9">WA0000017839</strain>
    </source>
</reference>
<dbReference type="GO" id="GO:0006355">
    <property type="term" value="P:regulation of DNA-templated transcription"/>
    <property type="evidence" value="ECO:0007669"/>
    <property type="project" value="InterPro"/>
</dbReference>
<keyword evidence="10" id="KW-1185">Reference proteome</keyword>
<dbReference type="OrthoDB" id="2162994at2759"/>
<dbReference type="AlphaFoldDB" id="A0A8H7RAS9"/>
<dbReference type="Proteomes" id="UP000603453">
    <property type="component" value="Unassembled WGS sequence"/>
</dbReference>
<name>A0A8H7RAS9_9FUNG</name>
<evidence type="ECO:0000256" key="6">
    <source>
        <dbReference type="PROSITE-ProRule" id="PRU00094"/>
    </source>
</evidence>
<evidence type="ECO:0000313" key="9">
    <source>
        <dbReference type="EMBL" id="KAG2207884.1"/>
    </source>
</evidence>
<dbReference type="PANTHER" id="PTHR47172:SF24">
    <property type="entry name" value="GATA ZINC FINGER DOMAIN-CONTAINING PROTEIN 14-RELATED"/>
    <property type="match status" value="1"/>
</dbReference>
<evidence type="ECO:0000256" key="1">
    <source>
        <dbReference type="ARBA" id="ARBA00022723"/>
    </source>
</evidence>
<feature type="compositionally biased region" description="Pro residues" evidence="7">
    <location>
        <begin position="10"/>
        <end position="26"/>
    </location>
</feature>
<dbReference type="SMART" id="SM00401">
    <property type="entry name" value="ZnF_GATA"/>
    <property type="match status" value="1"/>
</dbReference>
<protein>
    <recommendedName>
        <fullName evidence="8">GATA-type domain-containing protein</fullName>
    </recommendedName>
</protein>
<evidence type="ECO:0000256" key="7">
    <source>
        <dbReference type="SAM" id="MobiDB-lite"/>
    </source>
</evidence>
<feature type="region of interest" description="Disordered" evidence="7">
    <location>
        <begin position="1"/>
        <end position="37"/>
    </location>
</feature>
<proteinExistence type="predicted"/>
<dbReference type="GO" id="GO:0043565">
    <property type="term" value="F:sequence-specific DNA binding"/>
    <property type="evidence" value="ECO:0007669"/>
    <property type="project" value="InterPro"/>
</dbReference>
<gene>
    <name evidence="9" type="ORF">INT47_010868</name>
</gene>